<comment type="caution">
    <text evidence="1">The sequence shown here is derived from an EMBL/GenBank/DDBJ whole genome shotgun (WGS) entry which is preliminary data.</text>
</comment>
<gene>
    <name evidence="1" type="ORF">PT974_06104</name>
</gene>
<accession>A0ABR0SKW2</accession>
<dbReference type="Proteomes" id="UP001338125">
    <property type="component" value="Unassembled WGS sequence"/>
</dbReference>
<proteinExistence type="predicted"/>
<sequence length="64" mass="7047">MRFDVDPSLATRFPAVHIAERWSKLGLMPHPSPHDAHSLCGKPLGSEIRSQRTAFTFGGFIASI</sequence>
<dbReference type="EMBL" id="JAVFKD010000012">
    <property type="protein sequence ID" value="KAK5992689.1"/>
    <property type="molecule type" value="Genomic_DNA"/>
</dbReference>
<name>A0ABR0SKW2_9HYPO</name>
<evidence type="ECO:0000313" key="2">
    <source>
        <dbReference type="Proteomes" id="UP001338125"/>
    </source>
</evidence>
<keyword evidence="2" id="KW-1185">Reference proteome</keyword>
<protein>
    <submittedName>
        <fullName evidence="1">Uncharacterized protein</fullName>
    </submittedName>
</protein>
<evidence type="ECO:0000313" key="1">
    <source>
        <dbReference type="EMBL" id="KAK5992689.1"/>
    </source>
</evidence>
<reference evidence="1 2" key="1">
    <citation type="submission" date="2024-01" db="EMBL/GenBank/DDBJ databases">
        <title>Complete genome of Cladobotryum mycophilum ATHUM6906.</title>
        <authorList>
            <person name="Christinaki A.C."/>
            <person name="Myridakis A.I."/>
            <person name="Kouvelis V.N."/>
        </authorList>
    </citation>
    <scope>NUCLEOTIDE SEQUENCE [LARGE SCALE GENOMIC DNA]</scope>
    <source>
        <strain evidence="1 2">ATHUM6906</strain>
    </source>
</reference>
<organism evidence="1 2">
    <name type="scientific">Cladobotryum mycophilum</name>
    <dbReference type="NCBI Taxonomy" id="491253"/>
    <lineage>
        <taxon>Eukaryota</taxon>
        <taxon>Fungi</taxon>
        <taxon>Dikarya</taxon>
        <taxon>Ascomycota</taxon>
        <taxon>Pezizomycotina</taxon>
        <taxon>Sordariomycetes</taxon>
        <taxon>Hypocreomycetidae</taxon>
        <taxon>Hypocreales</taxon>
        <taxon>Hypocreaceae</taxon>
        <taxon>Cladobotryum</taxon>
    </lineage>
</organism>